<dbReference type="AlphaFoldDB" id="A0A1H4BML8"/>
<dbReference type="Proteomes" id="UP000198850">
    <property type="component" value="Unassembled WGS sequence"/>
</dbReference>
<sequence>MSKSKKPALKGTDTNAQLRNRFYERIESLCDTFAGPGYFKKIHPMIIEHMFINRYPSLKAKAAPEANIEKWKVVQFNKLMNKFISDRYIELDNGGKVYLSWYLSEGLLLINYISEMAEVNFRYADQLKEAFSPYFPGGGIHTMIEDMLVELVHDTTVFLSNLNHTIINADIGQTACFDRDATSNDVFIQEFKPEKTSVTIDGETRSIIRLGWVDGDMEWLNTRIKPSVIGFKTGSLDIPLDVYIQKHALDKLQERIDITPGIMHYMIFMILNQPVIRYHKNDNNSLVEYYLSDQKVGYLLVSLADAKLIIRTFLFLTNDGTPEGKKLNQLLALDKQDKKYLMIDTLPAFSAYHIDQNERLSKLFREAGCGSLLKLGHLKEYSEKEIKDKDPESIVKYLGDSDNFYGLG</sequence>
<evidence type="ECO:0000313" key="2">
    <source>
        <dbReference type="Proteomes" id="UP000198850"/>
    </source>
</evidence>
<proteinExistence type="predicted"/>
<reference evidence="1 2" key="1">
    <citation type="submission" date="2016-10" db="EMBL/GenBank/DDBJ databases">
        <authorList>
            <person name="de Groot N.N."/>
        </authorList>
    </citation>
    <scope>NUCLEOTIDE SEQUENCE [LARGE SCALE GENOMIC DNA]</scope>
    <source>
        <strain evidence="1 2">DSM 19033</strain>
    </source>
</reference>
<dbReference type="EMBL" id="FNRA01000003">
    <property type="protein sequence ID" value="SEA49288.1"/>
    <property type="molecule type" value="Genomic_DNA"/>
</dbReference>
<protein>
    <submittedName>
        <fullName evidence="1">Uncharacterized protein</fullName>
    </submittedName>
</protein>
<dbReference type="RefSeq" id="WP_090556012.1">
    <property type="nucleotide sequence ID" value="NZ_FNRA01000003.1"/>
</dbReference>
<name>A0A1H4BML8_9SPHI</name>
<evidence type="ECO:0000313" key="1">
    <source>
        <dbReference type="EMBL" id="SEA49288.1"/>
    </source>
</evidence>
<keyword evidence="2" id="KW-1185">Reference proteome</keyword>
<dbReference type="OrthoDB" id="638838at2"/>
<gene>
    <name evidence="1" type="ORF">SAMN05443550_103403</name>
</gene>
<organism evidence="1 2">
    <name type="scientific">Pedobacter hartonius</name>
    <dbReference type="NCBI Taxonomy" id="425514"/>
    <lineage>
        <taxon>Bacteria</taxon>
        <taxon>Pseudomonadati</taxon>
        <taxon>Bacteroidota</taxon>
        <taxon>Sphingobacteriia</taxon>
        <taxon>Sphingobacteriales</taxon>
        <taxon>Sphingobacteriaceae</taxon>
        <taxon>Pedobacter</taxon>
    </lineage>
</organism>
<accession>A0A1H4BML8</accession>